<name>A0AAV4JUT3_9GAST</name>
<reference evidence="1 2" key="1">
    <citation type="journal article" date="2021" name="Elife">
        <title>Chloroplast acquisition without the gene transfer in kleptoplastic sea slugs, Plakobranchus ocellatus.</title>
        <authorList>
            <person name="Maeda T."/>
            <person name="Takahashi S."/>
            <person name="Yoshida T."/>
            <person name="Shimamura S."/>
            <person name="Takaki Y."/>
            <person name="Nagai Y."/>
            <person name="Toyoda A."/>
            <person name="Suzuki Y."/>
            <person name="Arimoto A."/>
            <person name="Ishii H."/>
            <person name="Satoh N."/>
            <person name="Nishiyama T."/>
            <person name="Hasebe M."/>
            <person name="Maruyama T."/>
            <person name="Minagawa J."/>
            <person name="Obokata J."/>
            <person name="Shigenobu S."/>
        </authorList>
    </citation>
    <scope>NUCLEOTIDE SEQUENCE [LARGE SCALE GENOMIC DNA]</scope>
</reference>
<sequence length="89" mass="10306">MIGPRLIPVMCDKRLDLRKKKNITVKFKKIRWGMKITKEKCIEVHCTEIEGIQEKNNSSWDCQIVKDVAGYESCYSISNPGVDNLYNRG</sequence>
<evidence type="ECO:0000313" key="1">
    <source>
        <dbReference type="EMBL" id="GFS25490.1"/>
    </source>
</evidence>
<dbReference type="AlphaFoldDB" id="A0AAV4JUT3"/>
<organism evidence="1 2">
    <name type="scientific">Elysia marginata</name>
    <dbReference type="NCBI Taxonomy" id="1093978"/>
    <lineage>
        <taxon>Eukaryota</taxon>
        <taxon>Metazoa</taxon>
        <taxon>Spiralia</taxon>
        <taxon>Lophotrochozoa</taxon>
        <taxon>Mollusca</taxon>
        <taxon>Gastropoda</taxon>
        <taxon>Heterobranchia</taxon>
        <taxon>Euthyneura</taxon>
        <taxon>Panpulmonata</taxon>
        <taxon>Sacoglossa</taxon>
        <taxon>Placobranchoidea</taxon>
        <taxon>Plakobranchidae</taxon>
        <taxon>Elysia</taxon>
    </lineage>
</organism>
<protein>
    <submittedName>
        <fullName evidence="1">Uncharacterized protein</fullName>
    </submittedName>
</protein>
<keyword evidence="2" id="KW-1185">Reference proteome</keyword>
<accession>A0AAV4JUT3</accession>
<dbReference type="EMBL" id="BMAT01007061">
    <property type="protein sequence ID" value="GFS25490.1"/>
    <property type="molecule type" value="Genomic_DNA"/>
</dbReference>
<proteinExistence type="predicted"/>
<evidence type="ECO:0000313" key="2">
    <source>
        <dbReference type="Proteomes" id="UP000762676"/>
    </source>
</evidence>
<gene>
    <name evidence="1" type="ORF">ElyMa_003442900</name>
</gene>
<dbReference type="Proteomes" id="UP000762676">
    <property type="component" value="Unassembled WGS sequence"/>
</dbReference>
<comment type="caution">
    <text evidence="1">The sequence shown here is derived from an EMBL/GenBank/DDBJ whole genome shotgun (WGS) entry which is preliminary data.</text>
</comment>